<dbReference type="EMBL" id="JAWHQM010000074">
    <property type="protein sequence ID" value="KAK5636634.1"/>
    <property type="molecule type" value="Genomic_DNA"/>
</dbReference>
<organism evidence="1 2">
    <name type="scientific">Xylaria bambusicola</name>
    <dbReference type="NCBI Taxonomy" id="326684"/>
    <lineage>
        <taxon>Eukaryota</taxon>
        <taxon>Fungi</taxon>
        <taxon>Dikarya</taxon>
        <taxon>Ascomycota</taxon>
        <taxon>Pezizomycotina</taxon>
        <taxon>Sordariomycetes</taxon>
        <taxon>Xylariomycetidae</taxon>
        <taxon>Xylariales</taxon>
        <taxon>Xylariaceae</taxon>
        <taxon>Xylaria</taxon>
    </lineage>
</organism>
<evidence type="ECO:0000313" key="1">
    <source>
        <dbReference type="EMBL" id="KAK5636634.1"/>
    </source>
</evidence>
<accession>A0AAN7V5I7</accession>
<sequence>MCLGFKIFGREDEMLWDDGKLVQNQPMGRWQLRYEQGGRRALEGIEGLCVRLYWLGWLRFLSKGRRIAELKLTGD</sequence>
<keyword evidence="2" id="KW-1185">Reference proteome</keyword>
<evidence type="ECO:0000313" key="2">
    <source>
        <dbReference type="Proteomes" id="UP001305414"/>
    </source>
</evidence>
<protein>
    <submittedName>
        <fullName evidence="1">Uncharacterized protein</fullName>
    </submittedName>
</protein>
<proteinExistence type="predicted"/>
<gene>
    <name evidence="1" type="ORF">RRF57_012346</name>
</gene>
<dbReference type="AlphaFoldDB" id="A0AAN7V5I7"/>
<comment type="caution">
    <text evidence="1">The sequence shown here is derived from an EMBL/GenBank/DDBJ whole genome shotgun (WGS) entry which is preliminary data.</text>
</comment>
<name>A0AAN7V5I7_9PEZI</name>
<reference evidence="1 2" key="1">
    <citation type="submission" date="2023-10" db="EMBL/GenBank/DDBJ databases">
        <title>Draft genome sequence of Xylaria bambusicola isolate GMP-LS, the root and basal stem rot pathogen of sugarcane in Indonesia.</title>
        <authorList>
            <person name="Selvaraj P."/>
            <person name="Muralishankar V."/>
            <person name="Muruganantham S."/>
            <person name="Sp S."/>
            <person name="Haryani S."/>
            <person name="Lau K.J.X."/>
            <person name="Naqvi N.I."/>
        </authorList>
    </citation>
    <scope>NUCLEOTIDE SEQUENCE [LARGE SCALE GENOMIC DNA]</scope>
    <source>
        <strain evidence="1">GMP-LS</strain>
    </source>
</reference>
<dbReference type="Proteomes" id="UP001305414">
    <property type="component" value="Unassembled WGS sequence"/>
</dbReference>